<keyword evidence="4" id="KW-1185">Reference proteome</keyword>
<feature type="compositionally biased region" description="Basic and acidic residues" evidence="2">
    <location>
        <begin position="518"/>
        <end position="527"/>
    </location>
</feature>
<feature type="region of interest" description="Disordered" evidence="2">
    <location>
        <begin position="511"/>
        <end position="536"/>
    </location>
</feature>
<feature type="compositionally biased region" description="Basic and acidic residues" evidence="2">
    <location>
        <begin position="316"/>
        <end position="341"/>
    </location>
</feature>
<evidence type="ECO:0000313" key="3">
    <source>
        <dbReference type="EMBL" id="GFZ05826.1"/>
    </source>
</evidence>
<evidence type="ECO:0000313" key="4">
    <source>
        <dbReference type="Proteomes" id="UP000585474"/>
    </source>
</evidence>
<proteinExistence type="predicted"/>
<feature type="region of interest" description="Disordered" evidence="2">
    <location>
        <begin position="171"/>
        <end position="200"/>
    </location>
</feature>
<gene>
    <name evidence="3" type="ORF">Acr_17g0013980</name>
</gene>
<name>A0A7J0G4X7_9ERIC</name>
<protein>
    <submittedName>
        <fullName evidence="3">Uncharacterized protein</fullName>
    </submittedName>
</protein>
<evidence type="ECO:0000256" key="1">
    <source>
        <dbReference type="SAM" id="Coils"/>
    </source>
</evidence>
<keyword evidence="1" id="KW-0175">Coiled coil</keyword>
<comment type="caution">
    <text evidence="3">The sequence shown here is derived from an EMBL/GenBank/DDBJ whole genome shotgun (WGS) entry which is preliminary data.</text>
</comment>
<feature type="compositionally biased region" description="Polar residues" evidence="2">
    <location>
        <begin position="171"/>
        <end position="197"/>
    </location>
</feature>
<evidence type="ECO:0000256" key="2">
    <source>
        <dbReference type="SAM" id="MobiDB-lite"/>
    </source>
</evidence>
<feature type="coiled-coil region" evidence="1">
    <location>
        <begin position="423"/>
        <end position="455"/>
    </location>
</feature>
<sequence length="536" mass="58670">MSSRINLGDEALEHSLPSWVSDHLGEKSYITDDAIQSPSLPFEGSPPSNSSDYIEHPKMDTSNLIKEGDITSAICPATSSSVSTLSAHCQTRGGTTSSEAEQEPAQRITEQHERMIISEKRCNKLPVLTENEAKRMAEVLGKIKLGGYFKVSKVLASKTFQKYFARSRMEISSSGGENTTSGDESESYPSRGNLQRDSPSRSDLVECVGVIRGDIGRIARRAFLNIPDLPLLRWLGGKVQNPFSNLFPSGLTSRSDSRSESVLDSGLSFEIKSNAMSLRISLSTLTKKVGEKKAATKDVSSVATSQPPLKGIVIQEKRPRDDAHDLVSTKKGKVDNSKGKEAMLPSPTQEDQIQQRGEQRGCANILNGVILPADKEKVDQFTTDELVTKSFHALGQVLVVLVSALAFQSQDHQNDYHFQLARADSAELEIVKAQNRALKAESQLAELAYEKLAQAKELAIDDFKSSNDFKDAVTDSVATYFGEGFEFCKRQLFHHHPNLGANMVSMEMDTNLAEEEEAAKVGEKGEENEGEVGPTP</sequence>
<dbReference type="EMBL" id="BJWL01000017">
    <property type="protein sequence ID" value="GFZ05826.1"/>
    <property type="molecule type" value="Genomic_DNA"/>
</dbReference>
<dbReference type="AlphaFoldDB" id="A0A7J0G4X7"/>
<organism evidence="3 4">
    <name type="scientific">Actinidia rufa</name>
    <dbReference type="NCBI Taxonomy" id="165716"/>
    <lineage>
        <taxon>Eukaryota</taxon>
        <taxon>Viridiplantae</taxon>
        <taxon>Streptophyta</taxon>
        <taxon>Embryophyta</taxon>
        <taxon>Tracheophyta</taxon>
        <taxon>Spermatophyta</taxon>
        <taxon>Magnoliopsida</taxon>
        <taxon>eudicotyledons</taxon>
        <taxon>Gunneridae</taxon>
        <taxon>Pentapetalae</taxon>
        <taxon>asterids</taxon>
        <taxon>Ericales</taxon>
        <taxon>Actinidiaceae</taxon>
        <taxon>Actinidia</taxon>
    </lineage>
</organism>
<accession>A0A7J0G4X7</accession>
<feature type="region of interest" description="Disordered" evidence="2">
    <location>
        <begin position="316"/>
        <end position="347"/>
    </location>
</feature>
<dbReference type="Proteomes" id="UP000585474">
    <property type="component" value="Unassembled WGS sequence"/>
</dbReference>
<reference evidence="3 4" key="1">
    <citation type="submission" date="2019-07" db="EMBL/GenBank/DDBJ databases">
        <title>De Novo Assembly of kiwifruit Actinidia rufa.</title>
        <authorList>
            <person name="Sugita-Konishi S."/>
            <person name="Sato K."/>
            <person name="Mori E."/>
            <person name="Abe Y."/>
            <person name="Kisaki G."/>
            <person name="Hamano K."/>
            <person name="Suezawa K."/>
            <person name="Otani M."/>
            <person name="Fukuda T."/>
            <person name="Manabe T."/>
            <person name="Gomi K."/>
            <person name="Tabuchi M."/>
            <person name="Akimitsu K."/>
            <person name="Kataoka I."/>
        </authorList>
    </citation>
    <scope>NUCLEOTIDE SEQUENCE [LARGE SCALE GENOMIC DNA]</scope>
    <source>
        <strain evidence="4">cv. Fuchu</strain>
    </source>
</reference>